<dbReference type="PATRIC" id="fig|1005043.3.peg.1491"/>
<evidence type="ECO:0000313" key="3">
    <source>
        <dbReference type="EMBL" id="EGY28449.1"/>
    </source>
</evidence>
<dbReference type="EMBL" id="AGCA01000377">
    <property type="protein sequence ID" value="EGY28449.1"/>
    <property type="molecule type" value="Genomic_DNA"/>
</dbReference>
<name>G2H0N5_9ENTR</name>
<comment type="caution">
    <text evidence="3">The sequence shown here is derived from an EMBL/GenBank/DDBJ whole genome shotgun (WGS) entry which is preliminary data.</text>
</comment>
<sequence>MNKIRILAQCYVDLMVKLGLVRFSLLLASILVILAILVQTAVTLLLRGSVESVDIIRSCFFWSVDYALGRLFSVCGG</sequence>
<dbReference type="InterPro" id="IPR040642">
    <property type="entry name" value="HKR_ArcB_TM"/>
</dbReference>
<dbReference type="Proteomes" id="UP000004116">
    <property type="component" value="Unassembled WGS sequence"/>
</dbReference>
<dbReference type="Gene3D" id="1.10.287.970">
    <property type="entry name" value="His Kinase A (phosphoacceptor) domain"/>
    <property type="match status" value="1"/>
</dbReference>
<protein>
    <submittedName>
        <fullName evidence="3">Aerobic respiration control sensor protein ArcB</fullName>
    </submittedName>
</protein>
<keyword evidence="4" id="KW-1185">Reference proteome</keyword>
<feature type="transmembrane region" description="Helical" evidence="1">
    <location>
        <begin position="23"/>
        <end position="46"/>
    </location>
</feature>
<dbReference type="Pfam" id="PF18415">
    <property type="entry name" value="HKR_ArcB_TM"/>
    <property type="match status" value="1"/>
</dbReference>
<dbReference type="AlphaFoldDB" id="G2H0N5"/>
<evidence type="ECO:0000259" key="2">
    <source>
        <dbReference type="Pfam" id="PF18415"/>
    </source>
</evidence>
<reference evidence="3 4" key="1">
    <citation type="journal article" date="2012" name="Genome Res.">
        <title>Genomic basis of endosymbiont-conferred protection against an insect parasitoid.</title>
        <authorList>
            <person name="Hansen A.K."/>
            <person name="Vorburger C."/>
            <person name="Moran N.A."/>
        </authorList>
    </citation>
    <scope>NUCLEOTIDE SEQUENCE [LARGE SCALE GENOMIC DNA]</scope>
    <source>
        <strain evidence="4">R5.15</strain>
    </source>
</reference>
<accession>G2H0N5</accession>
<keyword evidence="1" id="KW-1133">Transmembrane helix</keyword>
<proteinExistence type="predicted"/>
<feature type="domain" description="Histidine kinase receptor ArcB transmembrane" evidence="2">
    <location>
        <begin position="15"/>
        <end position="61"/>
    </location>
</feature>
<dbReference type="InterPro" id="IPR027460">
    <property type="entry name" value="ArcB_TM_sf"/>
</dbReference>
<evidence type="ECO:0000313" key="4">
    <source>
        <dbReference type="Proteomes" id="UP000004116"/>
    </source>
</evidence>
<evidence type="ECO:0000256" key="1">
    <source>
        <dbReference type="SAM" id="Phobius"/>
    </source>
</evidence>
<keyword evidence="1" id="KW-0812">Transmembrane</keyword>
<keyword evidence="1" id="KW-0472">Membrane</keyword>
<organism evidence="3 4">
    <name type="scientific">Candidatus Regiella insecticola 5.15</name>
    <dbReference type="NCBI Taxonomy" id="1005043"/>
    <lineage>
        <taxon>Bacteria</taxon>
        <taxon>Pseudomonadati</taxon>
        <taxon>Pseudomonadota</taxon>
        <taxon>Gammaproteobacteria</taxon>
        <taxon>Enterobacterales</taxon>
        <taxon>Enterobacteriaceae</taxon>
        <taxon>aphid secondary symbionts</taxon>
        <taxon>Candidatus Regiella</taxon>
    </lineage>
</organism>
<gene>
    <name evidence="3" type="ORF">Rin_00016140</name>
</gene>